<proteinExistence type="predicted"/>
<sequence>MKRRAVPLAAAVAVVALVVAVGVGWRASRRPGGPRTVAGEVTAPTSLDDTPGTASTFQVPEAIWTVEVSDPFDEFEGRNADDDFPLATHAPDGLDYVVVRAQKTPVLGDASIMKADDDAVTLSLLVDGEPSTLRSPGDVAPMTWYVTVPTGAPLGLSLDFDGRDQVVEAALRPSDVQNAPALLAEPTLHNGTNCPDSWHDGALDSSAVCTVLATRVPYREELGWSKDGQDWVIVESSWESADTAYWDGEGGRSVSYDATVGDLTGRLGGVDLDDPGVLDSDTSEHPVDQVLAFAVPDDARGRLVLRRSVDARARSVARARALGAPTAWRGQQTVSMVLS</sequence>
<comment type="caution">
    <text evidence="2">The sequence shown here is derived from an EMBL/GenBank/DDBJ whole genome shotgun (WGS) entry which is preliminary data.</text>
</comment>
<feature type="region of interest" description="Disordered" evidence="1">
    <location>
        <begin position="29"/>
        <end position="53"/>
    </location>
</feature>
<evidence type="ECO:0000313" key="3">
    <source>
        <dbReference type="Proteomes" id="UP000656804"/>
    </source>
</evidence>
<name>A0A930UXZ7_9ACTN</name>
<dbReference type="EMBL" id="JADIVZ010000001">
    <property type="protein sequence ID" value="MBF4160157.1"/>
    <property type="molecule type" value="Genomic_DNA"/>
</dbReference>
<accession>A0A930UXZ7</accession>
<organism evidence="2 3">
    <name type="scientific">Nocardioides acrostichi</name>
    <dbReference type="NCBI Taxonomy" id="2784339"/>
    <lineage>
        <taxon>Bacteria</taxon>
        <taxon>Bacillati</taxon>
        <taxon>Actinomycetota</taxon>
        <taxon>Actinomycetes</taxon>
        <taxon>Propionibacteriales</taxon>
        <taxon>Nocardioidaceae</taxon>
        <taxon>Nocardioides</taxon>
    </lineage>
</organism>
<evidence type="ECO:0000313" key="2">
    <source>
        <dbReference type="EMBL" id="MBF4160157.1"/>
    </source>
</evidence>
<evidence type="ECO:0000256" key="1">
    <source>
        <dbReference type="SAM" id="MobiDB-lite"/>
    </source>
</evidence>
<protein>
    <submittedName>
        <fullName evidence="2">Uncharacterized protein</fullName>
    </submittedName>
</protein>
<dbReference type="AlphaFoldDB" id="A0A930UXZ7"/>
<feature type="compositionally biased region" description="Polar residues" evidence="1">
    <location>
        <begin position="43"/>
        <end position="53"/>
    </location>
</feature>
<reference evidence="2" key="1">
    <citation type="submission" date="2020-11" db="EMBL/GenBank/DDBJ databases">
        <title>Nocardioides sp. CBS4Y-1, whole genome shotgun sequence.</title>
        <authorList>
            <person name="Tuo L."/>
        </authorList>
    </citation>
    <scope>NUCLEOTIDE SEQUENCE</scope>
    <source>
        <strain evidence="2">CBS4Y-1</strain>
    </source>
</reference>
<dbReference type="RefSeq" id="WP_194501424.1">
    <property type="nucleotide sequence ID" value="NZ_JADIVZ010000001.1"/>
</dbReference>
<dbReference type="Proteomes" id="UP000656804">
    <property type="component" value="Unassembled WGS sequence"/>
</dbReference>
<keyword evidence="3" id="KW-1185">Reference proteome</keyword>
<gene>
    <name evidence="2" type="ORF">ISG29_00530</name>
</gene>